<dbReference type="CDD" id="cd24133">
    <property type="entry name" value="ASKHA_NBD_TsaD_bac"/>
    <property type="match status" value="1"/>
</dbReference>
<dbReference type="AlphaFoldDB" id="A0A1H9IQS4"/>
<evidence type="ECO:0000256" key="6">
    <source>
        <dbReference type="ARBA" id="ARBA00048117"/>
    </source>
</evidence>
<evidence type="ECO:0000256" key="8">
    <source>
        <dbReference type="SAM" id="MobiDB-lite"/>
    </source>
</evidence>
<comment type="function">
    <text evidence="7">Required for the formation of a threonylcarbamoyl group on adenosine at position 37 (t(6)A37) in tRNAs that read codons beginning with adenine. Is involved in the transfer of the threonylcarbamoyl moiety of threonylcarbamoyl-AMP (TC-AMP) to the N6 group of A37, together with TsaE and TsaB. TsaD likely plays a direct catalytic role in this reaction.</text>
</comment>
<keyword evidence="4 7" id="KW-0408">Iron</keyword>
<keyword evidence="11" id="KW-1185">Reference proteome</keyword>
<feature type="binding site" evidence="7">
    <location>
        <position position="175"/>
    </location>
    <ligand>
        <name>substrate</name>
    </ligand>
</feature>
<dbReference type="PANTHER" id="PTHR11735">
    <property type="entry name" value="TRNA N6-ADENOSINE THREONYLCARBAMOYLTRANSFERASE"/>
    <property type="match status" value="1"/>
</dbReference>
<sequence>MQVRGVTLLGIETSCDETSASVVRREADGRGTILSNVVFSQIEDHAIYGGVVPEIAARAHVEALDGLVRAALGESGRNWVDLDGIAVTAGPGLIGGLLVGVMTAKAIAAARGLPLLPVNHLEGHALTATLTDGTAFPYLLLLVSGGHTQLVAVEGVGRYRRLGTTIDDALGEAFDKTAKMLGLPYPGGPNVEKTALAGDPTRFPLPRPLKGQPGCNFSLSGLKTAVRLAAEDAAPLTERDVSDLCASFQAAVAEVVEDRSRRALALMREEIGAPTALVVAGGVAANKAIRARLETLCNGMGLAFVAPPMALCTDNAAMIAWAGALRLAEGLSPDPELPARPRWPLDESAEPMHGSGRLGARA</sequence>
<keyword evidence="2 7" id="KW-0819">tRNA processing</keyword>
<evidence type="ECO:0000256" key="5">
    <source>
        <dbReference type="ARBA" id="ARBA00023315"/>
    </source>
</evidence>
<feature type="domain" description="Gcp-like" evidence="9">
    <location>
        <begin position="32"/>
        <end position="321"/>
    </location>
</feature>
<feature type="region of interest" description="Disordered" evidence="8">
    <location>
        <begin position="338"/>
        <end position="362"/>
    </location>
</feature>
<feature type="binding site" evidence="7">
    <location>
        <position position="120"/>
    </location>
    <ligand>
        <name>Fe cation</name>
        <dbReference type="ChEBI" id="CHEBI:24875"/>
    </ligand>
</feature>
<comment type="cofactor">
    <cofactor evidence="7">
        <name>Fe(2+)</name>
        <dbReference type="ChEBI" id="CHEBI:29033"/>
    </cofactor>
    <text evidence="7">Binds 1 Fe(2+) ion per subunit.</text>
</comment>
<dbReference type="PANTHER" id="PTHR11735:SF6">
    <property type="entry name" value="TRNA N6-ADENOSINE THREONYLCARBAMOYLTRANSFERASE, MITOCHONDRIAL"/>
    <property type="match status" value="1"/>
</dbReference>
<feature type="binding site" evidence="7">
    <location>
        <position position="192"/>
    </location>
    <ligand>
        <name>substrate</name>
    </ligand>
</feature>
<dbReference type="InterPro" id="IPR022450">
    <property type="entry name" value="TsaD"/>
</dbReference>
<dbReference type="InterPro" id="IPR000905">
    <property type="entry name" value="Gcp-like_dom"/>
</dbReference>
<comment type="subcellular location">
    <subcellularLocation>
        <location evidence="7">Cytoplasm</location>
    </subcellularLocation>
</comment>
<accession>A0A1H9IQS4</accession>
<evidence type="ECO:0000313" key="10">
    <source>
        <dbReference type="EMBL" id="SEQ76859.1"/>
    </source>
</evidence>
<dbReference type="SUPFAM" id="SSF53067">
    <property type="entry name" value="Actin-like ATPase domain"/>
    <property type="match status" value="2"/>
</dbReference>
<comment type="similarity">
    <text evidence="7">Belongs to the KAE1 / TsaD family.</text>
</comment>
<dbReference type="NCBIfam" id="TIGR03723">
    <property type="entry name" value="T6A_TsaD_YgjD"/>
    <property type="match status" value="1"/>
</dbReference>
<dbReference type="GO" id="GO:0061711">
    <property type="term" value="F:tRNA N(6)-L-threonylcarbamoyladenine synthase activity"/>
    <property type="evidence" value="ECO:0007669"/>
    <property type="project" value="UniProtKB-EC"/>
</dbReference>
<keyword evidence="5 7" id="KW-0012">Acyltransferase</keyword>
<feature type="binding site" evidence="7">
    <location>
        <position position="188"/>
    </location>
    <ligand>
        <name>substrate</name>
    </ligand>
</feature>
<dbReference type="GO" id="GO:0005737">
    <property type="term" value="C:cytoplasm"/>
    <property type="evidence" value="ECO:0007669"/>
    <property type="project" value="UniProtKB-SubCell"/>
</dbReference>
<dbReference type="InterPro" id="IPR043129">
    <property type="entry name" value="ATPase_NBD"/>
</dbReference>
<dbReference type="EC" id="2.3.1.234" evidence="7"/>
<evidence type="ECO:0000256" key="7">
    <source>
        <dbReference type="HAMAP-Rule" id="MF_01445"/>
    </source>
</evidence>
<evidence type="ECO:0000256" key="2">
    <source>
        <dbReference type="ARBA" id="ARBA00022694"/>
    </source>
</evidence>
<organism evidence="10 11">
    <name type="scientific">Faunimonas pinastri</name>
    <dbReference type="NCBI Taxonomy" id="1855383"/>
    <lineage>
        <taxon>Bacteria</taxon>
        <taxon>Pseudomonadati</taxon>
        <taxon>Pseudomonadota</taxon>
        <taxon>Alphaproteobacteria</taxon>
        <taxon>Hyphomicrobiales</taxon>
        <taxon>Afifellaceae</taxon>
        <taxon>Faunimonas</taxon>
    </lineage>
</organism>
<evidence type="ECO:0000256" key="3">
    <source>
        <dbReference type="ARBA" id="ARBA00022723"/>
    </source>
</evidence>
<keyword evidence="1 7" id="KW-0808">Transferase</keyword>
<comment type="catalytic activity">
    <reaction evidence="6 7">
        <text>L-threonylcarbamoyladenylate + adenosine(37) in tRNA = N(6)-L-threonylcarbamoyladenosine(37) in tRNA + AMP + H(+)</text>
        <dbReference type="Rhea" id="RHEA:37059"/>
        <dbReference type="Rhea" id="RHEA-COMP:10162"/>
        <dbReference type="Rhea" id="RHEA-COMP:10163"/>
        <dbReference type="ChEBI" id="CHEBI:15378"/>
        <dbReference type="ChEBI" id="CHEBI:73682"/>
        <dbReference type="ChEBI" id="CHEBI:74411"/>
        <dbReference type="ChEBI" id="CHEBI:74418"/>
        <dbReference type="ChEBI" id="CHEBI:456215"/>
        <dbReference type="EC" id="2.3.1.234"/>
    </reaction>
</comment>
<reference evidence="10 11" key="1">
    <citation type="submission" date="2016-10" db="EMBL/GenBank/DDBJ databases">
        <authorList>
            <person name="de Groot N.N."/>
        </authorList>
    </citation>
    <scope>NUCLEOTIDE SEQUENCE [LARGE SCALE GENOMIC DNA]</scope>
    <source>
        <strain evidence="10 11">A52C2</strain>
    </source>
</reference>
<dbReference type="HAMAP" id="MF_01445">
    <property type="entry name" value="TsaD"/>
    <property type="match status" value="1"/>
</dbReference>
<dbReference type="NCBIfam" id="TIGR00329">
    <property type="entry name" value="gcp_kae1"/>
    <property type="match status" value="1"/>
</dbReference>
<feature type="binding site" evidence="7">
    <location>
        <begin position="142"/>
        <end position="146"/>
    </location>
    <ligand>
        <name>substrate</name>
    </ligand>
</feature>
<dbReference type="GO" id="GO:0002949">
    <property type="term" value="P:tRNA threonylcarbamoyladenosine modification"/>
    <property type="evidence" value="ECO:0007669"/>
    <property type="project" value="UniProtKB-UniRule"/>
</dbReference>
<proteinExistence type="inferred from homology"/>
<evidence type="ECO:0000256" key="1">
    <source>
        <dbReference type="ARBA" id="ARBA00022679"/>
    </source>
</evidence>
<evidence type="ECO:0000256" key="4">
    <source>
        <dbReference type="ARBA" id="ARBA00023004"/>
    </source>
</evidence>
<dbReference type="FunFam" id="3.30.420.40:FF:000012">
    <property type="entry name" value="tRNA N6-adenosine threonylcarbamoyltransferase"/>
    <property type="match status" value="1"/>
</dbReference>
<name>A0A1H9IQS4_9HYPH</name>
<dbReference type="EMBL" id="FOFG01000007">
    <property type="protein sequence ID" value="SEQ76859.1"/>
    <property type="molecule type" value="Genomic_DNA"/>
</dbReference>
<dbReference type="Proteomes" id="UP000199647">
    <property type="component" value="Unassembled WGS sequence"/>
</dbReference>
<feature type="binding site" evidence="7">
    <location>
        <position position="314"/>
    </location>
    <ligand>
        <name>Fe cation</name>
        <dbReference type="ChEBI" id="CHEBI:24875"/>
    </ligand>
</feature>
<keyword evidence="7" id="KW-0963">Cytoplasm</keyword>
<keyword evidence="3 7" id="KW-0479">Metal-binding</keyword>
<dbReference type="Gene3D" id="3.30.420.40">
    <property type="match status" value="2"/>
</dbReference>
<feature type="binding site" evidence="7">
    <location>
        <position position="286"/>
    </location>
    <ligand>
        <name>substrate</name>
    </ligand>
</feature>
<feature type="binding site" evidence="7">
    <location>
        <position position="124"/>
    </location>
    <ligand>
        <name>Fe cation</name>
        <dbReference type="ChEBI" id="CHEBI:24875"/>
    </ligand>
</feature>
<dbReference type="PRINTS" id="PR00789">
    <property type="entry name" value="OSIALOPTASE"/>
</dbReference>
<protein>
    <recommendedName>
        <fullName evidence="7">tRNA N6-adenosine threonylcarbamoyltransferase</fullName>
        <ecNumber evidence="7">2.3.1.234</ecNumber>
    </recommendedName>
    <alternativeName>
        <fullName evidence="7">N6-L-threonylcarbamoyladenine synthase</fullName>
        <shortName evidence="7">t(6)A synthase</shortName>
    </alternativeName>
    <alternativeName>
        <fullName evidence="7">t(6)A37 threonylcarbamoyladenosine biosynthesis protein TsaD</fullName>
    </alternativeName>
    <alternativeName>
        <fullName evidence="7">tRNA threonylcarbamoyladenosine biosynthesis protein TsaD</fullName>
    </alternativeName>
</protein>
<evidence type="ECO:0000259" key="9">
    <source>
        <dbReference type="Pfam" id="PF00814"/>
    </source>
</evidence>
<gene>
    <name evidence="7" type="primary">tsaD</name>
    <name evidence="10" type="ORF">SAMN05216548_107177</name>
</gene>
<dbReference type="GO" id="GO:0005506">
    <property type="term" value="F:iron ion binding"/>
    <property type="evidence" value="ECO:0007669"/>
    <property type="project" value="UniProtKB-UniRule"/>
</dbReference>
<dbReference type="InterPro" id="IPR017861">
    <property type="entry name" value="KAE1/TsaD"/>
</dbReference>
<dbReference type="STRING" id="1855383.SAMN05216548_107177"/>
<evidence type="ECO:0000313" key="11">
    <source>
        <dbReference type="Proteomes" id="UP000199647"/>
    </source>
</evidence>
<dbReference type="Pfam" id="PF00814">
    <property type="entry name" value="TsaD"/>
    <property type="match status" value="1"/>
</dbReference>